<dbReference type="KEGG" id="nmus:H7A79_1140"/>
<dbReference type="EMBL" id="CP060414">
    <property type="protein sequence ID" value="QNT59537.1"/>
    <property type="molecule type" value="Genomic_DNA"/>
</dbReference>
<gene>
    <name evidence="1" type="ORF">H7A79_1140</name>
</gene>
<evidence type="ECO:0000313" key="2">
    <source>
        <dbReference type="Proteomes" id="UP000516412"/>
    </source>
</evidence>
<organism evidence="1 2">
    <name type="scientific">Neisseria musculi</name>
    <dbReference type="NCBI Taxonomy" id="1815583"/>
    <lineage>
        <taxon>Bacteria</taxon>
        <taxon>Pseudomonadati</taxon>
        <taxon>Pseudomonadota</taxon>
        <taxon>Betaproteobacteria</taxon>
        <taxon>Neisseriales</taxon>
        <taxon>Neisseriaceae</taxon>
        <taxon>Neisseria</taxon>
    </lineage>
</organism>
<name>A0A7H1MD22_9NEIS</name>
<sequence>MAKKIEFVMTCPGLCDECDSRVLFAYSAPDDWDSMTDKEKNEWAVETFFGEFDWYWGEVES</sequence>
<accession>A0A7H1MD22</accession>
<dbReference type="Proteomes" id="UP000516412">
    <property type="component" value="Chromosome"/>
</dbReference>
<proteinExistence type="predicted"/>
<keyword evidence="2" id="KW-1185">Reference proteome</keyword>
<protein>
    <submittedName>
        <fullName evidence="1">Uncharacterized protein</fullName>
    </submittedName>
</protein>
<reference evidence="1" key="1">
    <citation type="submission" date="2024-06" db="EMBL/GenBank/DDBJ databases">
        <title>Complete Genome Sequence of mouse commensal type strain Neisseria musculi.</title>
        <authorList>
            <person name="Thapa E."/>
            <person name="Aluvathingal J."/>
            <person name="Nadendla S."/>
            <person name="Mehta A."/>
            <person name="Tettelin H."/>
            <person name="Weyand N.J."/>
        </authorList>
    </citation>
    <scope>NUCLEOTIDE SEQUENCE</scope>
    <source>
        <strain evidence="1">NW831</strain>
    </source>
</reference>
<dbReference type="AlphaFoldDB" id="A0A7H1MD22"/>
<evidence type="ECO:0000313" key="1">
    <source>
        <dbReference type="EMBL" id="QNT59537.1"/>
    </source>
</evidence>